<dbReference type="Proteomes" id="UP000191153">
    <property type="component" value="Unassembled WGS sequence"/>
</dbReference>
<name>A0A1T4R242_9FUSO</name>
<sequence length="72" mass="8484">MKLKNIALFIDSKITELHRNRSNFCLKHKMTKQSFNSLINNLIYENKGAKFSTIEEILNKLGYELVIQKIKK</sequence>
<proteinExistence type="predicted"/>
<organism evidence="1 2">
    <name type="scientific">Cetobacterium ceti</name>
    <dbReference type="NCBI Taxonomy" id="180163"/>
    <lineage>
        <taxon>Bacteria</taxon>
        <taxon>Fusobacteriati</taxon>
        <taxon>Fusobacteriota</taxon>
        <taxon>Fusobacteriia</taxon>
        <taxon>Fusobacteriales</taxon>
        <taxon>Fusobacteriaceae</taxon>
        <taxon>Cetobacterium</taxon>
    </lineage>
</organism>
<dbReference type="RefSeq" id="WP_078694965.1">
    <property type="nucleotide sequence ID" value="NZ_FUWX01000040.1"/>
</dbReference>
<dbReference type="EMBL" id="FUWX01000040">
    <property type="protein sequence ID" value="SKA10090.1"/>
    <property type="molecule type" value="Genomic_DNA"/>
</dbReference>
<reference evidence="1 2" key="1">
    <citation type="submission" date="2017-02" db="EMBL/GenBank/DDBJ databases">
        <authorList>
            <person name="Peterson S.W."/>
        </authorList>
    </citation>
    <scope>NUCLEOTIDE SEQUENCE [LARGE SCALE GENOMIC DNA]</scope>
    <source>
        <strain evidence="1 2">ATCC 700028</strain>
    </source>
</reference>
<dbReference type="AlphaFoldDB" id="A0A1T4R242"/>
<gene>
    <name evidence="1" type="ORF">SAMN02745174_02559</name>
</gene>
<keyword evidence="2" id="KW-1185">Reference proteome</keyword>
<protein>
    <submittedName>
        <fullName evidence="1">Uncharacterized protein</fullName>
    </submittedName>
</protein>
<evidence type="ECO:0000313" key="1">
    <source>
        <dbReference type="EMBL" id="SKA10090.1"/>
    </source>
</evidence>
<accession>A0A1T4R242</accession>
<evidence type="ECO:0000313" key="2">
    <source>
        <dbReference type="Proteomes" id="UP000191153"/>
    </source>
</evidence>